<comment type="caution">
    <text evidence="2">The sequence shown here is derived from an EMBL/GenBank/DDBJ whole genome shotgun (WGS) entry which is preliminary data.</text>
</comment>
<reference evidence="2 3" key="1">
    <citation type="submission" date="2019-10" db="EMBL/GenBank/DDBJ databases">
        <title>Extracellular Electron Transfer in a Candidatus Methanoperedens spp. Enrichment Culture.</title>
        <authorList>
            <person name="Berger S."/>
            <person name="Rangel Shaw D."/>
            <person name="Berben T."/>
            <person name="In 'T Zandt M."/>
            <person name="Frank J."/>
            <person name="Reimann J."/>
            <person name="Jetten M.S.M."/>
            <person name="Welte C.U."/>
        </authorList>
    </citation>
    <scope>NUCLEOTIDE SEQUENCE [LARGE SCALE GENOMIC DNA]</scope>
    <source>
        <strain evidence="2">SB12</strain>
    </source>
</reference>
<evidence type="ECO:0000259" key="1">
    <source>
        <dbReference type="PROSITE" id="PS50943"/>
    </source>
</evidence>
<name>A0A833GYS7_9LEPT</name>
<gene>
    <name evidence="2" type="ORF">F9K24_17950</name>
</gene>
<dbReference type="Proteomes" id="UP000460298">
    <property type="component" value="Unassembled WGS sequence"/>
</dbReference>
<dbReference type="AlphaFoldDB" id="A0A833GYS7"/>
<proteinExistence type="predicted"/>
<accession>A0A833GYS7</accession>
<dbReference type="InterPro" id="IPR001387">
    <property type="entry name" value="Cro/C1-type_HTH"/>
</dbReference>
<feature type="domain" description="HTH cro/C1-type" evidence="1">
    <location>
        <begin position="39"/>
        <end position="89"/>
    </location>
</feature>
<dbReference type="PROSITE" id="PS50943">
    <property type="entry name" value="HTH_CROC1"/>
    <property type="match status" value="1"/>
</dbReference>
<organism evidence="2 3">
    <name type="scientific">Leptonema illini</name>
    <dbReference type="NCBI Taxonomy" id="183"/>
    <lineage>
        <taxon>Bacteria</taxon>
        <taxon>Pseudomonadati</taxon>
        <taxon>Spirochaetota</taxon>
        <taxon>Spirochaetia</taxon>
        <taxon>Leptospirales</taxon>
        <taxon>Leptospiraceae</taxon>
        <taxon>Leptonema</taxon>
    </lineage>
</organism>
<protein>
    <submittedName>
        <fullName evidence="2">XRE family transcriptional regulator</fullName>
    </submittedName>
</protein>
<dbReference type="GO" id="GO:0003677">
    <property type="term" value="F:DNA binding"/>
    <property type="evidence" value="ECO:0007669"/>
    <property type="project" value="InterPro"/>
</dbReference>
<sequence>MAGRKKYADFFAEAEKKMSRESIDRARQKAEKAILNLRLAELRKEAGIKQTDVSGFSQTSVSRLESREDLRVSTLVQYLHALGMQVEIRATRKNGKGDKPVVLLRA</sequence>
<evidence type="ECO:0000313" key="3">
    <source>
        <dbReference type="Proteomes" id="UP000460298"/>
    </source>
</evidence>
<dbReference type="Gene3D" id="1.10.260.40">
    <property type="entry name" value="lambda repressor-like DNA-binding domains"/>
    <property type="match status" value="1"/>
</dbReference>
<dbReference type="EMBL" id="WBUI01000023">
    <property type="protein sequence ID" value="KAB2930074.1"/>
    <property type="molecule type" value="Genomic_DNA"/>
</dbReference>
<dbReference type="InterPro" id="IPR010982">
    <property type="entry name" value="Lambda_DNA-bd_dom_sf"/>
</dbReference>
<dbReference type="SMART" id="SM00530">
    <property type="entry name" value="HTH_XRE"/>
    <property type="match status" value="1"/>
</dbReference>
<dbReference type="SUPFAM" id="SSF47413">
    <property type="entry name" value="lambda repressor-like DNA-binding domains"/>
    <property type="match status" value="1"/>
</dbReference>
<evidence type="ECO:0000313" key="2">
    <source>
        <dbReference type="EMBL" id="KAB2930074.1"/>
    </source>
</evidence>